<dbReference type="GO" id="GO:0015031">
    <property type="term" value="P:protein transport"/>
    <property type="evidence" value="ECO:0007669"/>
    <property type="project" value="UniProtKB-KW"/>
</dbReference>
<evidence type="ECO:0000256" key="2">
    <source>
        <dbReference type="ARBA" id="ARBA00022448"/>
    </source>
</evidence>
<dbReference type="PANTHER" id="PTHR13043:SF1">
    <property type="entry name" value="EXOCYST COMPLEX COMPONENT 2"/>
    <property type="match status" value="1"/>
</dbReference>
<comment type="subunit">
    <text evidence="4">Component of the exocyst complex.</text>
</comment>
<keyword evidence="2 4" id="KW-0813">Transport</keyword>
<dbReference type="EMBL" id="WHWC01000001">
    <property type="protein sequence ID" value="KAG8389810.1"/>
    <property type="molecule type" value="Genomic_DNA"/>
</dbReference>
<feature type="domain" description="Exocyst complex component EXOC2/Sec5 N-terminal" evidence="6">
    <location>
        <begin position="196"/>
        <end position="1075"/>
    </location>
</feature>
<comment type="caution">
    <text evidence="7">The sequence shown here is derived from an EMBL/GenBank/DDBJ whole genome shotgun (WGS) entry which is preliminary data.</text>
</comment>
<organism evidence="7 8">
    <name type="scientific">Buddleja alternifolia</name>
    <dbReference type="NCBI Taxonomy" id="168488"/>
    <lineage>
        <taxon>Eukaryota</taxon>
        <taxon>Viridiplantae</taxon>
        <taxon>Streptophyta</taxon>
        <taxon>Embryophyta</taxon>
        <taxon>Tracheophyta</taxon>
        <taxon>Spermatophyta</taxon>
        <taxon>Magnoliopsida</taxon>
        <taxon>eudicotyledons</taxon>
        <taxon>Gunneridae</taxon>
        <taxon>Pentapetalae</taxon>
        <taxon>asterids</taxon>
        <taxon>lamiids</taxon>
        <taxon>Lamiales</taxon>
        <taxon>Scrophulariaceae</taxon>
        <taxon>Buddlejeae</taxon>
        <taxon>Buddleja</taxon>
    </lineage>
</organism>
<dbReference type="PANTHER" id="PTHR13043">
    <property type="entry name" value="EXOCYST COMPLEX COMPONENT SEC5"/>
    <property type="match status" value="1"/>
</dbReference>
<name>A0AAV6Y7U1_9LAMI</name>
<evidence type="ECO:0000256" key="4">
    <source>
        <dbReference type="RuleBase" id="RU365069"/>
    </source>
</evidence>
<gene>
    <name evidence="7" type="ORF">BUALT_Bualt01G0017200</name>
</gene>
<evidence type="ECO:0000259" key="6">
    <source>
        <dbReference type="Pfam" id="PF15469"/>
    </source>
</evidence>
<feature type="region of interest" description="Disordered" evidence="5">
    <location>
        <begin position="1015"/>
        <end position="1045"/>
    </location>
</feature>
<feature type="compositionally biased region" description="Basic and acidic residues" evidence="5">
    <location>
        <begin position="1028"/>
        <end position="1039"/>
    </location>
</feature>
<evidence type="ECO:0000256" key="3">
    <source>
        <dbReference type="ARBA" id="ARBA00022483"/>
    </source>
</evidence>
<evidence type="ECO:0000313" key="7">
    <source>
        <dbReference type="EMBL" id="KAG8389810.1"/>
    </source>
</evidence>
<comment type="function">
    <text evidence="4">Component of the exocyst complex involved in the docking of exocytic vesicles with fusion sites on the plasma membrane.</text>
</comment>
<evidence type="ECO:0000256" key="5">
    <source>
        <dbReference type="SAM" id="MobiDB-lite"/>
    </source>
</evidence>
<feature type="compositionally biased region" description="Acidic residues" evidence="5">
    <location>
        <begin position="1"/>
        <end position="12"/>
    </location>
</feature>
<dbReference type="GO" id="GO:0000145">
    <property type="term" value="C:exocyst"/>
    <property type="evidence" value="ECO:0007669"/>
    <property type="project" value="UniProtKB-UniRule"/>
</dbReference>
<feature type="compositionally biased region" description="Polar residues" evidence="5">
    <location>
        <begin position="1110"/>
        <end position="1123"/>
    </location>
</feature>
<feature type="compositionally biased region" description="Polar residues" evidence="5">
    <location>
        <begin position="29"/>
        <end position="41"/>
    </location>
</feature>
<feature type="compositionally biased region" description="Low complexity" evidence="5">
    <location>
        <begin position="42"/>
        <end position="65"/>
    </location>
</feature>
<dbReference type="InterPro" id="IPR039481">
    <property type="entry name" value="EXOC2/Sec5_N_dom"/>
</dbReference>
<dbReference type="InterPro" id="IPR029175">
    <property type="entry name" value="EXOC2/Sec5"/>
</dbReference>
<evidence type="ECO:0000313" key="8">
    <source>
        <dbReference type="Proteomes" id="UP000826271"/>
    </source>
</evidence>
<comment type="similarity">
    <text evidence="1 4">Belongs to the SEC5 family.</text>
</comment>
<dbReference type="Proteomes" id="UP000826271">
    <property type="component" value="Unassembled WGS sequence"/>
</dbReference>
<dbReference type="GO" id="GO:0006893">
    <property type="term" value="P:Golgi to plasma membrane transport"/>
    <property type="evidence" value="ECO:0007669"/>
    <property type="project" value="UniProtKB-UniRule"/>
</dbReference>
<keyword evidence="4" id="KW-0653">Protein transport</keyword>
<evidence type="ECO:0000256" key="1">
    <source>
        <dbReference type="ARBA" id="ARBA00010578"/>
    </source>
</evidence>
<keyword evidence="8" id="KW-1185">Reference proteome</keyword>
<protein>
    <recommendedName>
        <fullName evidence="4">Exocyst complex component SEC5</fullName>
    </recommendedName>
</protein>
<keyword evidence="3 4" id="KW-0268">Exocytosis</keyword>
<proteinExistence type="inferred from homology"/>
<reference evidence="7" key="1">
    <citation type="submission" date="2019-10" db="EMBL/GenBank/DDBJ databases">
        <authorList>
            <person name="Zhang R."/>
            <person name="Pan Y."/>
            <person name="Wang J."/>
            <person name="Ma R."/>
            <person name="Yu S."/>
        </authorList>
    </citation>
    <scope>NUCLEOTIDE SEQUENCE</scope>
    <source>
        <strain evidence="7">LA-IB0</strain>
        <tissue evidence="7">Leaf</tissue>
    </source>
</reference>
<sequence>MSSDSDLDEDELLQMALKEQAQRDVNYRKPSQSASKPVQNYVQPPANRVPAAAAARNPNAVPPQQRKVNQQRKQSMDEDDDSEVEMLSISSGDEDDRGGVAPKNRSRSARDDDKAWDGLHALQGLIYAEVNYSATSIATQERKTQPIGLKLARRVRDMRDTRAIPTAQKFERKPSAKAKKGLTSIQSLPRGMEWVDPLGLGLINHKTFRLISDNVANASSSIDVEPLDPNSREKLNYYSEKFDAKLFLSRVHLDTCAADLESGALSLKSDLKGRTQQKKQLVKENFDCFVSCKTTIDDIESKMKRIEEDPEGSGTSHLFDCIQGVSSLANRAFGPLFERQAQAEKIRSVQGMLQRFRTLFNLPSAIRGSISKGEYDLAVREYRKAKSIVLPSHVGILKRVLEEVEKVMQEFKGMLYKSMEDPNVDLTNLENTVRILLELEPESDPIKHYLNIQNRKVRSLLEKCTLDHEARMENLRNELREKALSDAKWRQIQQDIHQSSAMDYSLTQLNSHEVGDLVPAEMTSEELDALRGRYIRQLTAVLVHHVPVFWKVALSVSSGKFAKSSQVPADSSANSSVDKMGDLDEVAGMIRNTLSAYESKVLSTFRDLEESNILSPYMSDAIKEISRASQAFEAKESAPPIAVTVLRTLESEISKIYIIRLCSWMRTSTEEISKDESWVPVSILERNKSPYSISSLPLAFRAIMISAMDQINVMLQSLQSESAKSEEVFAQLQEIQESVRLAFLNCLLDFAGMKDDELFAAAFVFIFSGFNIQCHLEQIGSTLTDNRSNVGSTHFQNGYSHEPVEKSVDPLPGSIVDPHQQLLMVLSNIGYCKDELASELYGKYKYIWLQSRDKVEEDSDIEDLLMSFSGLEEKILAQYTLAKTNLIRSAAVNYLLDAGVQWGAAPAVKGVRDVAVELLHTLVAVHAEVFAGCKPLLDKTLGIVVEGLIDILLGLFNENKIKDLRALDANGFSQLMLELEYFETILNPYFTHDARESLKSFQGVLLETAIETVSESIETPTHSRRPTRGSDDVLTDDRQSGSSVSPDDLIALAQQCSSELLQSELERTRINTACFVESLPLDSVPESAKAAYASFRGPMDSPTRKYRGTHSFNSPSFSRQRRR</sequence>
<accession>A0AAV6Y7U1</accession>
<dbReference type="AlphaFoldDB" id="A0AAV6Y7U1"/>
<feature type="region of interest" description="Disordered" evidence="5">
    <location>
        <begin position="1"/>
        <end position="112"/>
    </location>
</feature>
<feature type="region of interest" description="Disordered" evidence="5">
    <location>
        <begin position="1095"/>
        <end position="1123"/>
    </location>
</feature>
<dbReference type="GO" id="GO:0006887">
    <property type="term" value="P:exocytosis"/>
    <property type="evidence" value="ECO:0007669"/>
    <property type="project" value="UniProtKB-KW"/>
</dbReference>
<dbReference type="Pfam" id="PF15469">
    <property type="entry name" value="Sec5"/>
    <property type="match status" value="1"/>
</dbReference>